<dbReference type="PANTHER" id="PTHR30529">
    <property type="entry name" value="CYTOCHROME B561"/>
    <property type="match status" value="1"/>
</dbReference>
<dbReference type="GO" id="GO:0005886">
    <property type="term" value="C:plasma membrane"/>
    <property type="evidence" value="ECO:0007669"/>
    <property type="project" value="UniProtKB-SubCell"/>
</dbReference>
<dbReference type="Pfam" id="PF01292">
    <property type="entry name" value="Ni_hydr_CYTB"/>
    <property type="match status" value="1"/>
</dbReference>
<accession>D5C4J7</accession>
<feature type="transmembrane region" description="Helical" evidence="14">
    <location>
        <begin position="91"/>
        <end position="110"/>
    </location>
</feature>
<evidence type="ECO:0000259" key="15">
    <source>
        <dbReference type="Pfam" id="PF01292"/>
    </source>
</evidence>
<keyword evidence="9 14" id="KW-1133">Transmembrane helix</keyword>
<evidence type="ECO:0000256" key="6">
    <source>
        <dbReference type="ARBA" id="ARBA00022692"/>
    </source>
</evidence>
<dbReference type="HOGENOM" id="CLU_709467_0_0_6"/>
<organism evidence="16 17">
    <name type="scientific">Nitrosococcus halophilus (strain Nc4)</name>
    <dbReference type="NCBI Taxonomy" id="472759"/>
    <lineage>
        <taxon>Bacteria</taxon>
        <taxon>Pseudomonadati</taxon>
        <taxon>Pseudomonadota</taxon>
        <taxon>Gammaproteobacteria</taxon>
        <taxon>Chromatiales</taxon>
        <taxon>Chromatiaceae</taxon>
        <taxon>Nitrosococcus</taxon>
    </lineage>
</organism>
<dbReference type="eggNOG" id="COG3038">
    <property type="taxonomic scope" value="Bacteria"/>
</dbReference>
<dbReference type="KEGG" id="nhl:Nhal_2078"/>
<dbReference type="InterPro" id="IPR011577">
    <property type="entry name" value="Cyt_b561_bac/Ni-Hgenase"/>
</dbReference>
<dbReference type="SUPFAM" id="SSF81342">
    <property type="entry name" value="Transmembrane di-heme cytochromes"/>
    <property type="match status" value="1"/>
</dbReference>
<evidence type="ECO:0000256" key="14">
    <source>
        <dbReference type="SAM" id="Phobius"/>
    </source>
</evidence>
<evidence type="ECO:0000256" key="5">
    <source>
        <dbReference type="ARBA" id="ARBA00022617"/>
    </source>
</evidence>
<evidence type="ECO:0000256" key="13">
    <source>
        <dbReference type="SAM" id="MobiDB-lite"/>
    </source>
</evidence>
<feature type="region of interest" description="Disordered" evidence="13">
    <location>
        <begin position="169"/>
        <end position="190"/>
    </location>
</feature>
<feature type="transmembrane region" description="Helical" evidence="14">
    <location>
        <begin position="342"/>
        <end position="369"/>
    </location>
</feature>
<gene>
    <name evidence="16" type="ordered locus">Nhal_2078</name>
</gene>
<evidence type="ECO:0000256" key="2">
    <source>
        <dbReference type="ARBA" id="ARBA00004651"/>
    </source>
</evidence>
<feature type="transmembrane region" description="Helical" evidence="14">
    <location>
        <begin position="45"/>
        <end position="71"/>
    </location>
</feature>
<comment type="subcellular location">
    <subcellularLocation>
        <location evidence="2">Cell membrane</location>
        <topology evidence="2">Multi-pass membrane protein</topology>
    </subcellularLocation>
</comment>
<evidence type="ECO:0000256" key="7">
    <source>
        <dbReference type="ARBA" id="ARBA00022723"/>
    </source>
</evidence>
<reference evidence="17" key="1">
    <citation type="submission" date="2010-04" db="EMBL/GenBank/DDBJ databases">
        <title>Complete genome sequence of Nitrosococcus halophilus Nc4, a salt-adapted, aerobic obligate ammonia-oxidizing sulfur purple bacterium.</title>
        <authorList>
            <consortium name="US DOE Joint Genome Institute"/>
            <person name="Campbell M.A."/>
            <person name="Malfatti S.A."/>
            <person name="Chain P.S.G."/>
            <person name="Heidelberg J.F."/>
            <person name="Ward B.B."/>
            <person name="Klotz M.G."/>
        </authorList>
    </citation>
    <scope>NUCLEOTIDE SEQUENCE [LARGE SCALE GENOMIC DNA]</scope>
    <source>
        <strain evidence="17">Nc4</strain>
    </source>
</reference>
<dbReference type="GO" id="GO:0009055">
    <property type="term" value="F:electron transfer activity"/>
    <property type="evidence" value="ECO:0007669"/>
    <property type="project" value="InterPro"/>
</dbReference>
<feature type="transmembrane region" description="Helical" evidence="14">
    <location>
        <begin position="144"/>
        <end position="162"/>
    </location>
</feature>
<evidence type="ECO:0000256" key="1">
    <source>
        <dbReference type="ARBA" id="ARBA00001970"/>
    </source>
</evidence>
<dbReference type="EMBL" id="CP001798">
    <property type="protein sequence ID" value="ADE15181.1"/>
    <property type="molecule type" value="Genomic_DNA"/>
</dbReference>
<keyword evidence="3" id="KW-0813">Transport</keyword>
<feature type="transmembrane region" description="Helical" evidence="14">
    <location>
        <begin position="298"/>
        <end position="322"/>
    </location>
</feature>
<dbReference type="PANTHER" id="PTHR30529:SF7">
    <property type="entry name" value="CYTOCHROME B561 BACTERIAL_NI-HYDROGENASE DOMAIN-CONTAINING PROTEIN"/>
    <property type="match status" value="1"/>
</dbReference>
<keyword evidence="11 14" id="KW-0472">Membrane</keyword>
<name>D5C4J7_NITHN</name>
<keyword evidence="10" id="KW-0408">Iron</keyword>
<evidence type="ECO:0000313" key="17">
    <source>
        <dbReference type="Proteomes" id="UP000001844"/>
    </source>
</evidence>
<protein>
    <submittedName>
        <fullName evidence="16">Cytochrome B561</fullName>
    </submittedName>
</protein>
<dbReference type="InterPro" id="IPR022051">
    <property type="entry name" value="DUF3611"/>
</dbReference>
<keyword evidence="7" id="KW-0479">Metal-binding</keyword>
<keyword evidence="5" id="KW-0349">Heme</keyword>
<evidence type="ECO:0000256" key="3">
    <source>
        <dbReference type="ARBA" id="ARBA00022448"/>
    </source>
</evidence>
<dbReference type="GO" id="GO:0046872">
    <property type="term" value="F:metal ion binding"/>
    <property type="evidence" value="ECO:0007669"/>
    <property type="project" value="UniProtKB-KW"/>
</dbReference>
<feature type="transmembrane region" description="Helical" evidence="14">
    <location>
        <begin position="245"/>
        <end position="266"/>
    </location>
</feature>
<evidence type="ECO:0000313" key="16">
    <source>
        <dbReference type="EMBL" id="ADE15181.1"/>
    </source>
</evidence>
<comment type="cofactor">
    <cofactor evidence="1">
        <name>heme b</name>
        <dbReference type="ChEBI" id="CHEBI:60344"/>
    </cofactor>
</comment>
<keyword evidence="8" id="KW-0249">Electron transport</keyword>
<evidence type="ECO:0000256" key="8">
    <source>
        <dbReference type="ARBA" id="ARBA00022982"/>
    </source>
</evidence>
<dbReference type="GO" id="GO:0022904">
    <property type="term" value="P:respiratory electron transport chain"/>
    <property type="evidence" value="ECO:0007669"/>
    <property type="project" value="InterPro"/>
</dbReference>
<evidence type="ECO:0000256" key="9">
    <source>
        <dbReference type="ARBA" id="ARBA00022989"/>
    </source>
</evidence>
<dbReference type="STRING" id="472759.Nhal_2078"/>
<dbReference type="Pfam" id="PF12263">
    <property type="entry name" value="DUF3611"/>
    <property type="match status" value="1"/>
</dbReference>
<dbReference type="OrthoDB" id="5766633at2"/>
<evidence type="ECO:0000256" key="10">
    <source>
        <dbReference type="ARBA" id="ARBA00023004"/>
    </source>
</evidence>
<feature type="transmembrane region" description="Helical" evidence="14">
    <location>
        <begin position="12"/>
        <end position="33"/>
    </location>
</feature>
<dbReference type="RefSeq" id="WP_013033046.1">
    <property type="nucleotide sequence ID" value="NC_013960.1"/>
</dbReference>
<feature type="transmembrane region" description="Helical" evidence="14">
    <location>
        <begin position="209"/>
        <end position="233"/>
    </location>
</feature>
<dbReference type="Proteomes" id="UP000001844">
    <property type="component" value="Chromosome"/>
</dbReference>
<feature type="domain" description="Cytochrome b561 bacterial/Ni-hydrogenase" evidence="15">
    <location>
        <begin position="8"/>
        <end position="165"/>
    </location>
</feature>
<proteinExistence type="inferred from homology"/>
<evidence type="ECO:0000256" key="11">
    <source>
        <dbReference type="ARBA" id="ARBA00023136"/>
    </source>
</evidence>
<keyword evidence="6 14" id="KW-0812">Transmembrane</keyword>
<comment type="similarity">
    <text evidence="12">Belongs to the cytochrome b561 family.</text>
</comment>
<dbReference type="InterPro" id="IPR016174">
    <property type="entry name" value="Di-haem_cyt_TM"/>
</dbReference>
<dbReference type="AlphaFoldDB" id="D5C4J7"/>
<dbReference type="GO" id="GO:0020037">
    <property type="term" value="F:heme binding"/>
    <property type="evidence" value="ECO:0007669"/>
    <property type="project" value="TreeGrafter"/>
</dbReference>
<sequence length="389" mass="42968">MKSSPTQHSLFFTAIHWILASLIFVLIGLGWYLQYLPPTAPEREFFINLHISLGLTSVILVAFQILLWLILGSSPLLGGTSGWQKAVVWNLYLLIYGCVAIAAISGFLQATSSGIPIKFWGLSIPTWETKNSDLVGFYKALHEITAIVLTVLVIILVGVIFLKTHQRDELPPPHPPARPQQPGRRFKSKRMPSNLAKAILRLVKNLRRLGWTVFWIQFIFAIASALLLLFATSGQVLSPNELSGGLLWAFYAFVILCLSTIIFFYYTRLARKIYLEPDTYISAEKESSPWLLGLSSKVSLLGTLVSFIGMGVSISLLIAKTVSQPPGIAITDPSKIIRALDVFILVINFSLLTAHSIGTMVSIWVTILASNAHKQKLLASPHLNASSMT</sequence>
<evidence type="ECO:0000256" key="12">
    <source>
        <dbReference type="ARBA" id="ARBA00037975"/>
    </source>
</evidence>
<keyword evidence="4" id="KW-1003">Cell membrane</keyword>
<evidence type="ECO:0000256" key="4">
    <source>
        <dbReference type="ARBA" id="ARBA00022475"/>
    </source>
</evidence>
<dbReference type="InterPro" id="IPR052168">
    <property type="entry name" value="Cytochrome_b561_oxidase"/>
</dbReference>
<keyword evidence="17" id="KW-1185">Reference proteome</keyword>